<name>A0A2M8WM71_9RHOB</name>
<gene>
    <name evidence="1" type="ORF">BC777_0868</name>
</gene>
<dbReference type="OrthoDB" id="9975869at2"/>
<dbReference type="EMBL" id="PGTY01000001">
    <property type="protein sequence ID" value="PJI92025.1"/>
    <property type="molecule type" value="Genomic_DNA"/>
</dbReference>
<accession>A0A2M8WM71</accession>
<evidence type="ECO:0000313" key="1">
    <source>
        <dbReference type="EMBL" id="PJI92025.1"/>
    </source>
</evidence>
<protein>
    <submittedName>
        <fullName evidence="1">Uncharacterized protein</fullName>
    </submittedName>
</protein>
<dbReference type="Proteomes" id="UP000228531">
    <property type="component" value="Unassembled WGS sequence"/>
</dbReference>
<organism evidence="1 2">
    <name type="scientific">Yoonia maricola</name>
    <dbReference type="NCBI Taxonomy" id="420999"/>
    <lineage>
        <taxon>Bacteria</taxon>
        <taxon>Pseudomonadati</taxon>
        <taxon>Pseudomonadota</taxon>
        <taxon>Alphaproteobacteria</taxon>
        <taxon>Rhodobacterales</taxon>
        <taxon>Paracoccaceae</taxon>
        <taxon>Yoonia</taxon>
    </lineage>
</organism>
<sequence>MIRTFALLILLAACEAQPAQLPEGFDSSFAF</sequence>
<comment type="caution">
    <text evidence="1">The sequence shown here is derived from an EMBL/GenBank/DDBJ whole genome shotgun (WGS) entry which is preliminary data.</text>
</comment>
<proteinExistence type="predicted"/>
<dbReference type="RefSeq" id="WP_100366891.1">
    <property type="nucleotide sequence ID" value="NZ_PGTY01000001.1"/>
</dbReference>
<dbReference type="AlphaFoldDB" id="A0A2M8WM71"/>
<evidence type="ECO:0000313" key="2">
    <source>
        <dbReference type="Proteomes" id="UP000228531"/>
    </source>
</evidence>
<keyword evidence="2" id="KW-1185">Reference proteome</keyword>
<reference evidence="1 2" key="1">
    <citation type="submission" date="2017-11" db="EMBL/GenBank/DDBJ databases">
        <title>Genomic Encyclopedia of Archaeal and Bacterial Type Strains, Phase II (KMG-II): From Individual Species to Whole Genera.</title>
        <authorList>
            <person name="Goeker M."/>
        </authorList>
    </citation>
    <scope>NUCLEOTIDE SEQUENCE [LARGE SCALE GENOMIC DNA]</scope>
    <source>
        <strain evidence="1 2">DSM 29128</strain>
    </source>
</reference>